<evidence type="ECO:0000259" key="4">
    <source>
        <dbReference type="PROSITE" id="PS50835"/>
    </source>
</evidence>
<reference evidence="5 6" key="1">
    <citation type="submission" date="2020-10" db="EMBL/GenBank/DDBJ databases">
        <title>Pygocentrus nattereri (red-bellied piranha) genome, fPygNat1, primary haplotype.</title>
        <authorList>
            <person name="Myers G."/>
            <person name="Meyer A."/>
            <person name="Karagic N."/>
            <person name="Pippel M."/>
            <person name="Winkler S."/>
            <person name="Tracey A."/>
            <person name="Wood J."/>
            <person name="Formenti G."/>
            <person name="Howe K."/>
            <person name="Fedrigo O."/>
            <person name="Jarvis E.D."/>
        </authorList>
    </citation>
    <scope>NUCLEOTIDE SEQUENCE [LARGE SCALE GENOMIC DNA]</scope>
</reference>
<sequence length="129" mass="14755">MRDLQSGDTGMYFCAVEIGEYFSQIVSGQEGGTVTIPCHYDMKYIQHKKYWCYDAEGAFNYCKILAYENTTQDRVTVTDYPAQSLFTVTMRDLQSGDTGMYWCAVEIGGIFQRDVKEDLYITVKSGIRL</sequence>
<accession>A0A3B4EMS9</accession>
<dbReference type="Pfam" id="PF07686">
    <property type="entry name" value="V-set"/>
    <property type="match status" value="1"/>
</dbReference>
<organism evidence="5 6">
    <name type="scientific">Pygocentrus nattereri</name>
    <name type="common">Red-bellied piranha</name>
    <dbReference type="NCBI Taxonomy" id="42514"/>
    <lineage>
        <taxon>Eukaryota</taxon>
        <taxon>Metazoa</taxon>
        <taxon>Chordata</taxon>
        <taxon>Craniata</taxon>
        <taxon>Vertebrata</taxon>
        <taxon>Euteleostomi</taxon>
        <taxon>Actinopterygii</taxon>
        <taxon>Neopterygii</taxon>
        <taxon>Teleostei</taxon>
        <taxon>Ostariophysi</taxon>
        <taxon>Characiformes</taxon>
        <taxon>Characoidei</taxon>
        <taxon>Pygocentrus</taxon>
    </lineage>
</organism>
<evidence type="ECO:0000256" key="2">
    <source>
        <dbReference type="ARBA" id="ARBA00022692"/>
    </source>
</evidence>
<dbReference type="SMART" id="SM00409">
    <property type="entry name" value="IG"/>
    <property type="match status" value="1"/>
</dbReference>
<dbReference type="Ensembl" id="ENSPNAT00000032605.2">
    <property type="protein sequence ID" value="ENSPNAP00000037083.2"/>
    <property type="gene ID" value="ENSPNAG00000033367.1"/>
</dbReference>
<dbReference type="InterPro" id="IPR036179">
    <property type="entry name" value="Ig-like_dom_sf"/>
</dbReference>
<dbReference type="Gene3D" id="2.60.40.10">
    <property type="entry name" value="Immunoglobulins"/>
    <property type="match status" value="1"/>
</dbReference>
<protein>
    <recommendedName>
        <fullName evidence="4">Ig-like domain-containing protein</fullName>
    </recommendedName>
</protein>
<dbReference type="SMART" id="SM00406">
    <property type="entry name" value="IGv"/>
    <property type="match status" value="1"/>
</dbReference>
<comment type="subcellular location">
    <subcellularLocation>
        <location evidence="1">Membrane</location>
    </subcellularLocation>
</comment>
<name>A0A3B4EMS9_PYGNA</name>
<keyword evidence="3" id="KW-0472">Membrane</keyword>
<evidence type="ECO:0000256" key="1">
    <source>
        <dbReference type="ARBA" id="ARBA00004370"/>
    </source>
</evidence>
<dbReference type="AlphaFoldDB" id="A0A3B4EMS9"/>
<dbReference type="PANTHER" id="PTHR11860">
    <property type="entry name" value="POLYMERIC-IMMUNOGLOBULIN RECEPTOR"/>
    <property type="match status" value="1"/>
</dbReference>
<dbReference type="InterPro" id="IPR007110">
    <property type="entry name" value="Ig-like_dom"/>
</dbReference>
<evidence type="ECO:0000313" key="6">
    <source>
        <dbReference type="Proteomes" id="UP001501920"/>
    </source>
</evidence>
<reference evidence="5" key="3">
    <citation type="submission" date="2025-09" db="UniProtKB">
        <authorList>
            <consortium name="Ensembl"/>
        </authorList>
    </citation>
    <scope>IDENTIFICATION</scope>
</reference>
<dbReference type="GO" id="GO:0004888">
    <property type="term" value="F:transmembrane signaling receptor activity"/>
    <property type="evidence" value="ECO:0007669"/>
    <property type="project" value="TreeGrafter"/>
</dbReference>
<dbReference type="InterPro" id="IPR013783">
    <property type="entry name" value="Ig-like_fold"/>
</dbReference>
<dbReference type="GO" id="GO:0005886">
    <property type="term" value="C:plasma membrane"/>
    <property type="evidence" value="ECO:0007669"/>
    <property type="project" value="TreeGrafter"/>
</dbReference>
<evidence type="ECO:0000256" key="3">
    <source>
        <dbReference type="ARBA" id="ARBA00023136"/>
    </source>
</evidence>
<reference evidence="5" key="2">
    <citation type="submission" date="2025-08" db="UniProtKB">
        <authorList>
            <consortium name="Ensembl"/>
        </authorList>
    </citation>
    <scope>IDENTIFICATION</scope>
</reference>
<dbReference type="Proteomes" id="UP001501920">
    <property type="component" value="Chromosome 19"/>
</dbReference>
<proteinExistence type="predicted"/>
<keyword evidence="6" id="KW-1185">Reference proteome</keyword>
<feature type="domain" description="Ig-like" evidence="4">
    <location>
        <begin position="30"/>
        <end position="122"/>
    </location>
</feature>
<dbReference type="SUPFAM" id="SSF48726">
    <property type="entry name" value="Immunoglobulin"/>
    <property type="match status" value="1"/>
</dbReference>
<dbReference type="CDD" id="cd05716">
    <property type="entry name" value="IgV_pIgR_like"/>
    <property type="match status" value="1"/>
</dbReference>
<dbReference type="InterPro" id="IPR050671">
    <property type="entry name" value="CD300_family_receptors"/>
</dbReference>
<dbReference type="PROSITE" id="PS50835">
    <property type="entry name" value="IG_LIKE"/>
    <property type="match status" value="1"/>
</dbReference>
<evidence type="ECO:0000313" key="5">
    <source>
        <dbReference type="Ensembl" id="ENSPNAP00000037083.2"/>
    </source>
</evidence>
<dbReference type="GeneTree" id="ENSGT00950000182977"/>
<keyword evidence="2" id="KW-0812">Transmembrane</keyword>
<dbReference type="PANTHER" id="PTHR11860:SF87">
    <property type="entry name" value="CMRF35-LIKE MOLECULE 8"/>
    <property type="match status" value="1"/>
</dbReference>
<dbReference type="InterPro" id="IPR003599">
    <property type="entry name" value="Ig_sub"/>
</dbReference>
<dbReference type="InterPro" id="IPR013106">
    <property type="entry name" value="Ig_V-set"/>
</dbReference>